<organism evidence="3 4">
    <name type="scientific">Nocardia africana</name>
    <dbReference type="NCBI Taxonomy" id="134964"/>
    <lineage>
        <taxon>Bacteria</taxon>
        <taxon>Bacillati</taxon>
        <taxon>Actinomycetota</taxon>
        <taxon>Actinomycetes</taxon>
        <taxon>Mycobacteriales</taxon>
        <taxon>Nocardiaceae</taxon>
        <taxon>Nocardia</taxon>
    </lineage>
</organism>
<keyword evidence="1" id="KW-0547">Nucleotide-binding</keyword>
<accession>A0A378X5H2</accession>
<evidence type="ECO:0000313" key="4">
    <source>
        <dbReference type="Proteomes" id="UP000255082"/>
    </source>
</evidence>
<dbReference type="GO" id="GO:0046872">
    <property type="term" value="F:metal ion binding"/>
    <property type="evidence" value="ECO:0007669"/>
    <property type="project" value="InterPro"/>
</dbReference>
<dbReference type="RefSeq" id="WP_062968628.1">
    <property type="nucleotide sequence ID" value="NZ_JAJFOE010000002.1"/>
</dbReference>
<dbReference type="OrthoDB" id="4529619at2"/>
<dbReference type="Gene3D" id="3.30.470.20">
    <property type="entry name" value="ATP-grasp fold, B domain"/>
    <property type="match status" value="1"/>
</dbReference>
<evidence type="ECO:0000259" key="2">
    <source>
        <dbReference type="PROSITE" id="PS50975"/>
    </source>
</evidence>
<dbReference type="PROSITE" id="PS50975">
    <property type="entry name" value="ATP_GRASP"/>
    <property type="match status" value="1"/>
</dbReference>
<dbReference type="AlphaFoldDB" id="A0A378X5H2"/>
<dbReference type="Proteomes" id="UP000255082">
    <property type="component" value="Unassembled WGS sequence"/>
</dbReference>
<proteinExistence type="predicted"/>
<gene>
    <name evidence="3" type="ORF">NCTC13184_07223</name>
</gene>
<reference evidence="3 4" key="1">
    <citation type="submission" date="2018-06" db="EMBL/GenBank/DDBJ databases">
        <authorList>
            <consortium name="Pathogen Informatics"/>
            <person name="Doyle S."/>
        </authorList>
    </citation>
    <scope>NUCLEOTIDE SEQUENCE [LARGE SCALE GENOMIC DNA]</scope>
    <source>
        <strain evidence="3 4">NCTC13184</strain>
    </source>
</reference>
<protein>
    <recommendedName>
        <fullName evidence="2">ATP-grasp domain-containing protein</fullName>
    </recommendedName>
</protein>
<feature type="domain" description="ATP-grasp" evidence="2">
    <location>
        <begin position="114"/>
        <end position="320"/>
    </location>
</feature>
<dbReference type="GO" id="GO:0005524">
    <property type="term" value="F:ATP binding"/>
    <property type="evidence" value="ECO:0007669"/>
    <property type="project" value="UniProtKB-UniRule"/>
</dbReference>
<keyword evidence="1" id="KW-0067">ATP-binding</keyword>
<evidence type="ECO:0000256" key="1">
    <source>
        <dbReference type="PROSITE-ProRule" id="PRU00409"/>
    </source>
</evidence>
<dbReference type="EMBL" id="UGRU01000001">
    <property type="protein sequence ID" value="SUA48668.1"/>
    <property type="molecule type" value="Genomic_DNA"/>
</dbReference>
<evidence type="ECO:0000313" key="3">
    <source>
        <dbReference type="EMBL" id="SUA48668.1"/>
    </source>
</evidence>
<dbReference type="InterPro" id="IPR011761">
    <property type="entry name" value="ATP-grasp"/>
</dbReference>
<sequence length="433" mass="46378">MSATAHDMTAPRPHSSGAVYALYGALDPRALTLDTARRNGLHWTRIPTDQLAVLDTGRPALTDTTLADLATHHGMPLLGAVGFDDWWNIALAALNPGSPLAGARALVTDKPHFYARLAQHGVPVAAFKSGTLSPSFLRVAVDQFGPAPILKPATGAGSRGVYRYRPDLDIDDNLALYSQILRLGHIDSTTTIIAAQYLGDDQRPVEISVDVPVCDSRISALTIHEKRSATAEPPYIDNLMISPPTDPRITNHLAALTPILAAVVATLDVDDATLHIELRLHQQRWHVLDVGVRPGAGLVAHAALARTGVDPRLLHAAASIGQPLHPAAVHSAKGTYPATCIACCYVHPSLRRDIRIDRYSPFADTLRRADDIIGWHLNIADVDDTIYEPDSGLSIGIGAADAATATTRMHTLTAPLHFTTQHNDLGLEAQVAP</sequence>
<name>A0A378X5H2_9NOCA</name>
<dbReference type="SUPFAM" id="SSF56059">
    <property type="entry name" value="Glutathione synthetase ATP-binding domain-like"/>
    <property type="match status" value="1"/>
</dbReference>